<dbReference type="Gene3D" id="3.90.1580.10">
    <property type="entry name" value="paralog of FGE (formylglycine-generating enzyme)"/>
    <property type="match status" value="1"/>
</dbReference>
<sequence>MSINLQKVIIAVCAAATVSAGFAARAEGAKLHRFSTTIEKERPQLNEETKRLIASYRRNPSEANRSALRKQVGINYDKVLDRKKAKLEELKRTARHASKIQEMQEIVDEMVQNREARIDQSMRRFSDPRFRPGARNADGGYLPVLGASWNVSIAYTPVTNEDYAQFLKATGRKAPKDWDNGAMPAGKGRHPVVNVSYDDASAYCQWLSLQDRKAVYRLPTEEEWEFAAGHMPKDADFNCGERNGTSPVDAHAATSGACGAIDMWGNCWEWTSSPVEVSKAVAHGKTVMAVKGGSWRSPRTSCRTERKGEGRESSFAFSDVGFRVVREG</sequence>
<proteinExistence type="predicted"/>
<reference evidence="3 4" key="1">
    <citation type="journal article" date="2017" name="BMC Genomics">
        <title>Genome sequencing of 39 Akkermansia muciniphila isolates reveals its population structure, genomic and functional diverisity, and global distribution in mammalian gut microbiotas.</title>
        <authorList>
            <person name="Guo X."/>
            <person name="Li S."/>
            <person name="Zhang J."/>
            <person name="Wu F."/>
            <person name="Li X."/>
            <person name="Wu D."/>
            <person name="Zhang M."/>
            <person name="Ou Z."/>
            <person name="Jie Z."/>
            <person name="Yan Q."/>
            <person name="Li P."/>
            <person name="Yi J."/>
            <person name="Peng Y."/>
        </authorList>
    </citation>
    <scope>NUCLEOTIDE SEQUENCE [LARGE SCALE GENOMIC DNA]</scope>
    <source>
        <strain evidence="3 4">GP28</strain>
    </source>
</reference>
<dbReference type="Proteomes" id="UP000236075">
    <property type="component" value="Unassembled WGS sequence"/>
</dbReference>
<dbReference type="RefSeq" id="WP_102748687.1">
    <property type="nucleotide sequence ID" value="NZ_CP085979.1"/>
</dbReference>
<dbReference type="GO" id="GO:0120147">
    <property type="term" value="F:formylglycine-generating oxidase activity"/>
    <property type="evidence" value="ECO:0007669"/>
    <property type="project" value="TreeGrafter"/>
</dbReference>
<dbReference type="InterPro" id="IPR051043">
    <property type="entry name" value="Sulfatase_Mod_Factor_Kinase"/>
</dbReference>
<dbReference type="InterPro" id="IPR005532">
    <property type="entry name" value="SUMF_dom"/>
</dbReference>
<accession>A0AAX0WLF7</accession>
<feature type="signal peptide" evidence="1">
    <location>
        <begin position="1"/>
        <end position="23"/>
    </location>
</feature>
<comment type="caution">
    <text evidence="3">The sequence shown here is derived from an EMBL/GenBank/DDBJ whole genome shotgun (WGS) entry which is preliminary data.</text>
</comment>
<gene>
    <name evidence="3" type="ORF">CXT95_10925</name>
</gene>
<dbReference type="PANTHER" id="PTHR23150">
    <property type="entry name" value="SULFATASE MODIFYING FACTOR 1, 2"/>
    <property type="match status" value="1"/>
</dbReference>
<keyword evidence="1" id="KW-0732">Signal</keyword>
<dbReference type="PANTHER" id="PTHR23150:SF19">
    <property type="entry name" value="FORMYLGLYCINE-GENERATING ENZYME"/>
    <property type="match status" value="1"/>
</dbReference>
<name>A0AAX0WLF7_9BACT</name>
<dbReference type="AlphaFoldDB" id="A0AAX0WLF7"/>
<dbReference type="EMBL" id="PJLB01000012">
    <property type="protein sequence ID" value="PNC99915.1"/>
    <property type="molecule type" value="Genomic_DNA"/>
</dbReference>
<feature type="domain" description="Sulfatase-modifying factor enzyme-like" evidence="2">
    <location>
        <begin position="153"/>
        <end position="326"/>
    </location>
</feature>
<feature type="chain" id="PRO_5043779725" description="Sulfatase-modifying factor enzyme-like domain-containing protein" evidence="1">
    <location>
        <begin position="24"/>
        <end position="328"/>
    </location>
</feature>
<dbReference type="Pfam" id="PF03781">
    <property type="entry name" value="FGE-sulfatase"/>
    <property type="match status" value="1"/>
</dbReference>
<dbReference type="InterPro" id="IPR042095">
    <property type="entry name" value="SUMF_sf"/>
</dbReference>
<evidence type="ECO:0000313" key="4">
    <source>
        <dbReference type="Proteomes" id="UP000236075"/>
    </source>
</evidence>
<dbReference type="SUPFAM" id="SSF56436">
    <property type="entry name" value="C-type lectin-like"/>
    <property type="match status" value="1"/>
</dbReference>
<organism evidence="3 4">
    <name type="scientific">Akkermansia muciniphila</name>
    <dbReference type="NCBI Taxonomy" id="239935"/>
    <lineage>
        <taxon>Bacteria</taxon>
        <taxon>Pseudomonadati</taxon>
        <taxon>Verrucomicrobiota</taxon>
        <taxon>Verrucomicrobiia</taxon>
        <taxon>Verrucomicrobiales</taxon>
        <taxon>Akkermansiaceae</taxon>
        <taxon>Akkermansia</taxon>
    </lineage>
</organism>
<evidence type="ECO:0000259" key="2">
    <source>
        <dbReference type="Pfam" id="PF03781"/>
    </source>
</evidence>
<dbReference type="InterPro" id="IPR016187">
    <property type="entry name" value="CTDL_fold"/>
</dbReference>
<evidence type="ECO:0000256" key="1">
    <source>
        <dbReference type="SAM" id="SignalP"/>
    </source>
</evidence>
<evidence type="ECO:0000313" key="3">
    <source>
        <dbReference type="EMBL" id="PNC99915.1"/>
    </source>
</evidence>
<protein>
    <recommendedName>
        <fullName evidence="2">Sulfatase-modifying factor enzyme-like domain-containing protein</fullName>
    </recommendedName>
</protein>